<reference evidence="2" key="1">
    <citation type="submission" date="2018-05" db="EMBL/GenBank/DDBJ databases">
        <title>Draft genome of Mucuna pruriens seed.</title>
        <authorList>
            <person name="Nnadi N.E."/>
            <person name="Vos R."/>
            <person name="Hasami M.H."/>
            <person name="Devisetty U.K."/>
            <person name="Aguiy J.C."/>
        </authorList>
    </citation>
    <scope>NUCLEOTIDE SEQUENCE [LARGE SCALE GENOMIC DNA]</scope>
    <source>
        <strain evidence="2">JCA_2017</strain>
    </source>
</reference>
<protein>
    <recommendedName>
        <fullName evidence="1">Retrotransposon gag domain-containing protein</fullName>
    </recommendedName>
</protein>
<gene>
    <name evidence="2" type="ORF">CR513_38962</name>
</gene>
<keyword evidence="3" id="KW-1185">Reference proteome</keyword>
<sequence>MRTHASQPSHSSQTTTFPTFLGQPFSLEIDQVFIPLTSGSWWWTLLMELKTQTFTSRLSKPSGGNDAISYKLFPGTLKGVIMQWFAGLPPKIIHTFNNLEAVFVSQFIANCAKRLEGANLFDIWQAKGESLKKYLAGFNNATIQVNDPDQIFFVKAFQKGLRVEQFSDSLALRCPSNMSKIRARVEKHIEVEED</sequence>
<feature type="domain" description="Retrotransposon gag" evidence="1">
    <location>
        <begin position="71"/>
        <end position="162"/>
    </location>
</feature>
<feature type="non-terminal residue" evidence="2">
    <location>
        <position position="1"/>
    </location>
</feature>
<dbReference type="PANTHER" id="PTHR33223:SF10">
    <property type="entry name" value="AMINOTRANSFERASE-LIKE PLANT MOBILE DOMAIN-CONTAINING PROTEIN"/>
    <property type="match status" value="1"/>
</dbReference>
<organism evidence="2 3">
    <name type="scientific">Mucuna pruriens</name>
    <name type="common">Velvet bean</name>
    <name type="synonym">Dolichos pruriens</name>
    <dbReference type="NCBI Taxonomy" id="157652"/>
    <lineage>
        <taxon>Eukaryota</taxon>
        <taxon>Viridiplantae</taxon>
        <taxon>Streptophyta</taxon>
        <taxon>Embryophyta</taxon>
        <taxon>Tracheophyta</taxon>
        <taxon>Spermatophyta</taxon>
        <taxon>Magnoliopsida</taxon>
        <taxon>eudicotyledons</taxon>
        <taxon>Gunneridae</taxon>
        <taxon>Pentapetalae</taxon>
        <taxon>rosids</taxon>
        <taxon>fabids</taxon>
        <taxon>Fabales</taxon>
        <taxon>Fabaceae</taxon>
        <taxon>Papilionoideae</taxon>
        <taxon>50 kb inversion clade</taxon>
        <taxon>NPAAA clade</taxon>
        <taxon>indigoferoid/millettioid clade</taxon>
        <taxon>Phaseoleae</taxon>
        <taxon>Mucuna</taxon>
    </lineage>
</organism>
<dbReference type="InterPro" id="IPR005162">
    <property type="entry name" value="Retrotrans_gag_dom"/>
</dbReference>
<evidence type="ECO:0000259" key="1">
    <source>
        <dbReference type="Pfam" id="PF03732"/>
    </source>
</evidence>
<dbReference type="Proteomes" id="UP000257109">
    <property type="component" value="Unassembled WGS sequence"/>
</dbReference>
<evidence type="ECO:0000313" key="2">
    <source>
        <dbReference type="EMBL" id="RDX80481.1"/>
    </source>
</evidence>
<name>A0A371FQE8_MUCPR</name>
<dbReference type="PANTHER" id="PTHR33223">
    <property type="entry name" value="CCHC-TYPE DOMAIN-CONTAINING PROTEIN"/>
    <property type="match status" value="1"/>
</dbReference>
<dbReference type="Pfam" id="PF03732">
    <property type="entry name" value="Retrotrans_gag"/>
    <property type="match status" value="1"/>
</dbReference>
<accession>A0A371FQE8</accession>
<dbReference type="EMBL" id="QJKJ01008209">
    <property type="protein sequence ID" value="RDX80481.1"/>
    <property type="molecule type" value="Genomic_DNA"/>
</dbReference>
<dbReference type="AlphaFoldDB" id="A0A371FQE8"/>
<evidence type="ECO:0000313" key="3">
    <source>
        <dbReference type="Proteomes" id="UP000257109"/>
    </source>
</evidence>
<dbReference type="OrthoDB" id="1528072at2759"/>
<proteinExistence type="predicted"/>
<comment type="caution">
    <text evidence="2">The sequence shown here is derived from an EMBL/GenBank/DDBJ whole genome shotgun (WGS) entry which is preliminary data.</text>
</comment>